<keyword evidence="2" id="KW-0560">Oxidoreductase</keyword>
<proteinExistence type="inferred from homology"/>
<evidence type="ECO:0000256" key="1">
    <source>
        <dbReference type="ARBA" id="ARBA00005466"/>
    </source>
</evidence>
<organism evidence="5 6">
    <name type="scientific">Zasmidium cellare ATCC 36951</name>
    <dbReference type="NCBI Taxonomy" id="1080233"/>
    <lineage>
        <taxon>Eukaryota</taxon>
        <taxon>Fungi</taxon>
        <taxon>Dikarya</taxon>
        <taxon>Ascomycota</taxon>
        <taxon>Pezizomycotina</taxon>
        <taxon>Dothideomycetes</taxon>
        <taxon>Dothideomycetidae</taxon>
        <taxon>Mycosphaerellales</taxon>
        <taxon>Mycosphaerellaceae</taxon>
        <taxon>Zasmidium</taxon>
    </lineage>
</organism>
<evidence type="ECO:0000256" key="3">
    <source>
        <dbReference type="SAM" id="SignalP"/>
    </source>
</evidence>
<dbReference type="InterPro" id="IPR016169">
    <property type="entry name" value="FAD-bd_PCMH_sub2"/>
</dbReference>
<dbReference type="Gene3D" id="3.30.465.10">
    <property type="match status" value="2"/>
</dbReference>
<evidence type="ECO:0000313" key="6">
    <source>
        <dbReference type="Proteomes" id="UP000799537"/>
    </source>
</evidence>
<dbReference type="PANTHER" id="PTHR13878:SF91">
    <property type="entry name" value="FAD BINDING DOMAIN PROTEIN (AFU_ORTHOLOGUE AFUA_6G12070)-RELATED"/>
    <property type="match status" value="1"/>
</dbReference>
<feature type="domain" description="Berberine/berberine-like" evidence="4">
    <location>
        <begin position="498"/>
        <end position="537"/>
    </location>
</feature>
<keyword evidence="6" id="KW-1185">Reference proteome</keyword>
<evidence type="ECO:0000259" key="4">
    <source>
        <dbReference type="Pfam" id="PF08031"/>
    </source>
</evidence>
<dbReference type="RefSeq" id="XP_033664689.1">
    <property type="nucleotide sequence ID" value="XM_033813582.1"/>
</dbReference>
<dbReference type="Gene3D" id="3.40.462.20">
    <property type="match status" value="1"/>
</dbReference>
<dbReference type="Proteomes" id="UP000799537">
    <property type="component" value="Unassembled WGS sequence"/>
</dbReference>
<feature type="chain" id="PRO_5025472535" description="Berberine/berberine-like domain-containing protein" evidence="3">
    <location>
        <begin position="24"/>
        <end position="558"/>
    </location>
</feature>
<dbReference type="EMBL" id="ML993607">
    <property type="protein sequence ID" value="KAF2163800.1"/>
    <property type="molecule type" value="Genomic_DNA"/>
</dbReference>
<gene>
    <name evidence="5" type="ORF">M409DRAFT_57280</name>
</gene>
<dbReference type="GeneID" id="54566854"/>
<dbReference type="AlphaFoldDB" id="A0A6A6CC60"/>
<dbReference type="GO" id="GO:0016491">
    <property type="term" value="F:oxidoreductase activity"/>
    <property type="evidence" value="ECO:0007669"/>
    <property type="project" value="UniProtKB-KW"/>
</dbReference>
<dbReference type="InterPro" id="IPR012951">
    <property type="entry name" value="BBE"/>
</dbReference>
<keyword evidence="3" id="KW-0732">Signal</keyword>
<dbReference type="GO" id="GO:0050660">
    <property type="term" value="F:flavin adenine dinucleotide binding"/>
    <property type="evidence" value="ECO:0007669"/>
    <property type="project" value="InterPro"/>
</dbReference>
<comment type="similarity">
    <text evidence="1">Belongs to the oxygen-dependent FAD-linked oxidoreductase family.</text>
</comment>
<evidence type="ECO:0000256" key="2">
    <source>
        <dbReference type="ARBA" id="ARBA00023002"/>
    </source>
</evidence>
<dbReference type="InterPro" id="IPR050432">
    <property type="entry name" value="FAD-linked_Oxidoreductases_BP"/>
</dbReference>
<protein>
    <recommendedName>
        <fullName evidence="4">Berberine/berberine-like domain-containing protein</fullName>
    </recommendedName>
</protein>
<sequence length="558" mass="59934">MAISFSTLSLLTVLPAFSNTAFATPLDPRAGAPVLSITNSQWTALNKSVGGRLQVAYPFAKPCYSYFNGNPIMPDVAACSAVQNGYVDEQSIANNFGGYINTNWATCQRHAQTCSLDFTASQNPTYYAPPVNCYQGSVPTYYISVQKTSDIQSALKFSNTTGVPLVIKNSGHDYKCRSAAPNSLALWMHNVQPPIKLKKGFTPDGCLDPAGDAVTFGAGQGFAGVYEFAEANNITVVGGSSRTIRTVLPNGTYVTANRCHNQELFFALRGGGGSTFGVNWEMTTRAHPQLTLQVLYIRFEATNTSSITQFTRILTQNGDRWASEGWGGYVAPGALSTQISGLILLTPSLSYADAVTPMSTNNLHRLPRQPEKVGLGIALGSRLIPRSLLQTEDGQEALVEAIGKASEMVIPSSSTSNLLADPKALTYGSPFQILVTAPSSYASRNDSAVTPAWYSAAWHIALGQGFANSASAAEIQTAFQTAHDAAQVLRDVAPGSGAYINEADVFEPEPEETYWGLETYQRLLALMKKIDPGNLFTCWGCIGWDSTDARYGCYPSLD</sequence>
<reference evidence="5" key="1">
    <citation type="journal article" date="2020" name="Stud. Mycol.">
        <title>101 Dothideomycetes genomes: a test case for predicting lifestyles and emergence of pathogens.</title>
        <authorList>
            <person name="Haridas S."/>
            <person name="Albert R."/>
            <person name="Binder M."/>
            <person name="Bloem J."/>
            <person name="Labutti K."/>
            <person name="Salamov A."/>
            <person name="Andreopoulos B."/>
            <person name="Baker S."/>
            <person name="Barry K."/>
            <person name="Bills G."/>
            <person name="Bluhm B."/>
            <person name="Cannon C."/>
            <person name="Castanera R."/>
            <person name="Culley D."/>
            <person name="Daum C."/>
            <person name="Ezra D."/>
            <person name="Gonzalez J."/>
            <person name="Henrissat B."/>
            <person name="Kuo A."/>
            <person name="Liang C."/>
            <person name="Lipzen A."/>
            <person name="Lutzoni F."/>
            <person name="Magnuson J."/>
            <person name="Mondo S."/>
            <person name="Nolan M."/>
            <person name="Ohm R."/>
            <person name="Pangilinan J."/>
            <person name="Park H.-J."/>
            <person name="Ramirez L."/>
            <person name="Alfaro M."/>
            <person name="Sun H."/>
            <person name="Tritt A."/>
            <person name="Yoshinaga Y."/>
            <person name="Zwiers L.-H."/>
            <person name="Turgeon B."/>
            <person name="Goodwin S."/>
            <person name="Spatafora J."/>
            <person name="Crous P."/>
            <person name="Grigoriev I."/>
        </authorList>
    </citation>
    <scope>NUCLEOTIDE SEQUENCE</scope>
    <source>
        <strain evidence="5">ATCC 36951</strain>
    </source>
</reference>
<dbReference type="SUPFAM" id="SSF56176">
    <property type="entry name" value="FAD-binding/transporter-associated domain-like"/>
    <property type="match status" value="1"/>
</dbReference>
<dbReference type="InterPro" id="IPR036318">
    <property type="entry name" value="FAD-bd_PCMH-like_sf"/>
</dbReference>
<dbReference type="Pfam" id="PF08031">
    <property type="entry name" value="BBE"/>
    <property type="match status" value="1"/>
</dbReference>
<dbReference type="PANTHER" id="PTHR13878">
    <property type="entry name" value="GULONOLACTONE OXIDASE"/>
    <property type="match status" value="1"/>
</dbReference>
<name>A0A6A6CC60_ZASCE</name>
<evidence type="ECO:0000313" key="5">
    <source>
        <dbReference type="EMBL" id="KAF2163800.1"/>
    </source>
</evidence>
<feature type="signal peptide" evidence="3">
    <location>
        <begin position="1"/>
        <end position="23"/>
    </location>
</feature>
<accession>A0A6A6CC60</accession>
<dbReference type="OrthoDB" id="9983560at2759"/>